<dbReference type="Proteomes" id="UP000244962">
    <property type="component" value="Unassembled WGS sequence"/>
</dbReference>
<name>A0A2U1TCX2_9MICO</name>
<evidence type="ECO:0000256" key="1">
    <source>
        <dbReference type="SAM" id="MobiDB-lite"/>
    </source>
</evidence>
<keyword evidence="2" id="KW-1133">Transmembrane helix</keyword>
<sequence>MSDQFGIPGDETPVSVDDGRRRRRLILWVSVGLAVAVVIALVVFWAIRGNAGPGGEASPTPTATETETATATATPTPSVTPTPTPTPTAEGPDAISLPSECSEVYSPTFFESLNVSGMPLNDETLAGTPPTKSEKAESIRESLPSIDCDWGVASEVGIGSAVNIVDEGQRVGAIEALTADGHSCADWMGGTHCTILWTDDTGEYGPAGESHYFRGNGWVSTHWTQVEIAGYTEDIVATLWG</sequence>
<accession>A0A2U1TCX2</accession>
<dbReference type="RefSeq" id="WP_108963022.1">
    <property type="nucleotide sequence ID" value="NZ_QEFB01000010.1"/>
</dbReference>
<feature type="region of interest" description="Disordered" evidence="1">
    <location>
        <begin position="52"/>
        <end position="95"/>
    </location>
</feature>
<keyword evidence="4" id="KW-1185">Reference proteome</keyword>
<gene>
    <name evidence="3" type="ORF">DF223_09785</name>
</gene>
<evidence type="ECO:0000256" key="2">
    <source>
        <dbReference type="SAM" id="Phobius"/>
    </source>
</evidence>
<comment type="caution">
    <text evidence="3">The sequence shown here is derived from an EMBL/GenBank/DDBJ whole genome shotgun (WGS) entry which is preliminary data.</text>
</comment>
<dbReference type="AlphaFoldDB" id="A0A2U1TCX2"/>
<keyword evidence="2" id="KW-0472">Membrane</keyword>
<proteinExistence type="predicted"/>
<evidence type="ECO:0000313" key="3">
    <source>
        <dbReference type="EMBL" id="PWC06741.1"/>
    </source>
</evidence>
<organism evidence="3 4">
    <name type="scientific">Mycetocola zhujimingii</name>
    <dbReference type="NCBI Taxonomy" id="2079792"/>
    <lineage>
        <taxon>Bacteria</taxon>
        <taxon>Bacillati</taxon>
        <taxon>Actinomycetota</taxon>
        <taxon>Actinomycetes</taxon>
        <taxon>Micrococcales</taxon>
        <taxon>Microbacteriaceae</taxon>
        <taxon>Mycetocola</taxon>
    </lineage>
</organism>
<keyword evidence="2" id="KW-0812">Transmembrane</keyword>
<reference evidence="4" key="1">
    <citation type="submission" date="2018-04" db="EMBL/GenBank/DDBJ databases">
        <authorList>
            <person name="Liu S."/>
            <person name="Wang Z."/>
            <person name="Li J."/>
        </authorList>
    </citation>
    <scope>NUCLEOTIDE SEQUENCE [LARGE SCALE GENOMIC DNA]</scope>
    <source>
        <strain evidence="4">622</strain>
    </source>
</reference>
<protein>
    <submittedName>
        <fullName evidence="3">Uncharacterized protein</fullName>
    </submittedName>
</protein>
<dbReference type="EMBL" id="QEFB01000010">
    <property type="protein sequence ID" value="PWC06741.1"/>
    <property type="molecule type" value="Genomic_DNA"/>
</dbReference>
<feature type="transmembrane region" description="Helical" evidence="2">
    <location>
        <begin position="25"/>
        <end position="47"/>
    </location>
</feature>
<evidence type="ECO:0000313" key="4">
    <source>
        <dbReference type="Proteomes" id="UP000244962"/>
    </source>
</evidence>
<feature type="compositionally biased region" description="Low complexity" evidence="1">
    <location>
        <begin position="56"/>
        <end position="77"/>
    </location>
</feature>